<dbReference type="GO" id="GO:0030170">
    <property type="term" value="F:pyridoxal phosphate binding"/>
    <property type="evidence" value="ECO:0007669"/>
    <property type="project" value="UniProtKB-UniRule"/>
</dbReference>
<protein>
    <recommendedName>
        <fullName evidence="3 8">Cysteine desulfurase</fullName>
        <ecNumber evidence="3 8">2.8.1.7</ecNumber>
    </recommendedName>
</protein>
<dbReference type="InterPro" id="IPR015421">
    <property type="entry name" value="PyrdxlP-dep_Trfase_major"/>
</dbReference>
<dbReference type="Gene3D" id="3.90.1150.10">
    <property type="entry name" value="Aspartate Aminotransferase, domain 1"/>
    <property type="match status" value="1"/>
</dbReference>
<dbReference type="NCBIfam" id="TIGR01979">
    <property type="entry name" value="sufS"/>
    <property type="match status" value="1"/>
</dbReference>
<sequence length="550" mass="61170">MTELSFKFSKVKSIVESEKENAKVVKVSVKETARENFDIRADFRNLNNNLNNESDVESAVNESNTDIMKNTKNSKLNESNYISTKSSLMKNKIQSDSCVEFCNSYAYGSNFINNNNLHNSFDRSDQHGHESDQHGYRSINHGKSSVSKKTHYDFFGRSVRNDFPILSRVVNGNKIVWLDNAATTQKPAKVIESLVHYYSVHNSNVHRGVHTLSQEASQLFDESREVVRNFINAEKSDDIIFTKGATEGFNLISNAYLLPSLNPGDEIIISNLEHHSNILPWKVVAEKTGAVLKVVKMDQSANFLIEDYERLLSSRTKLVSVTQVSNAVGTSVPIRDVVEMAHRVGAKVVVDGAQSISHMPVDMQDLGCDFFVFSGHKMFAPTGTGVVFAKHGLLGNPYQVGGGMIRNVTYNEVEYANSPFRYEAGTPNLADIEGLKAAINYLEGIGMENVYDYEHGLMEYAMQKILQVQKIRLVGDPDSRIGIIPFVMNGLENDYVGKMLDKKGVAVRTGHHCAQPAMNSLGFSGTVRASLALYNTHEDIDKMVSILSSL</sequence>
<dbReference type="PROSITE" id="PS00595">
    <property type="entry name" value="AA_TRANSFER_CLASS_5"/>
    <property type="match status" value="1"/>
</dbReference>
<dbReference type="AlphaFoldDB" id="A0A5C0UGQ6"/>
<dbReference type="GO" id="GO:0006534">
    <property type="term" value="P:cysteine metabolic process"/>
    <property type="evidence" value="ECO:0007669"/>
    <property type="project" value="UniProtKB-UniRule"/>
</dbReference>
<comment type="similarity">
    <text evidence="2 8">Belongs to the class-V pyridoxal-phosphate-dependent aminotransferase family. Csd subfamily.</text>
</comment>
<dbReference type="InterPro" id="IPR000192">
    <property type="entry name" value="Aminotrans_V_dom"/>
</dbReference>
<keyword evidence="12" id="KW-1185">Reference proteome</keyword>
<dbReference type="Pfam" id="PF00266">
    <property type="entry name" value="Aminotran_5"/>
    <property type="match status" value="1"/>
</dbReference>
<dbReference type="OrthoDB" id="9804366at2"/>
<feature type="compositionally biased region" description="Basic and acidic residues" evidence="9">
    <location>
        <begin position="122"/>
        <end position="135"/>
    </location>
</feature>
<evidence type="ECO:0000256" key="7">
    <source>
        <dbReference type="RuleBase" id="RU004504"/>
    </source>
</evidence>
<accession>A0A5C0UGQ6</accession>
<evidence type="ECO:0000256" key="3">
    <source>
        <dbReference type="ARBA" id="ARBA00012239"/>
    </source>
</evidence>
<name>A0A5C0UGQ6_9PROT</name>
<dbReference type="EMBL" id="CP043314">
    <property type="protein sequence ID" value="QEK38851.1"/>
    <property type="molecule type" value="Genomic_DNA"/>
</dbReference>
<dbReference type="GO" id="GO:0031071">
    <property type="term" value="F:cysteine desulfurase activity"/>
    <property type="evidence" value="ECO:0007669"/>
    <property type="project" value="UniProtKB-UniRule"/>
</dbReference>
<dbReference type="Gene3D" id="3.40.640.10">
    <property type="entry name" value="Type I PLP-dependent aspartate aminotransferase-like (Major domain)"/>
    <property type="match status" value="1"/>
</dbReference>
<dbReference type="SUPFAM" id="SSF53383">
    <property type="entry name" value="PLP-dependent transferases"/>
    <property type="match status" value="1"/>
</dbReference>
<evidence type="ECO:0000259" key="10">
    <source>
        <dbReference type="Pfam" id="PF00266"/>
    </source>
</evidence>
<dbReference type="CDD" id="cd06453">
    <property type="entry name" value="SufS_like"/>
    <property type="match status" value="1"/>
</dbReference>
<evidence type="ECO:0000313" key="11">
    <source>
        <dbReference type="EMBL" id="QEK38851.1"/>
    </source>
</evidence>
<evidence type="ECO:0000256" key="9">
    <source>
        <dbReference type="SAM" id="MobiDB-lite"/>
    </source>
</evidence>
<dbReference type="EC" id="2.8.1.7" evidence="3 8"/>
<gene>
    <name evidence="11" type="ORF">FZC36_00110</name>
</gene>
<reference evidence="11 12" key="1">
    <citation type="submission" date="2019-08" db="EMBL/GenBank/DDBJ databases">
        <title>Highly reduced genomes of protist endosymbionts show evolutionary convergence.</title>
        <authorList>
            <person name="George E."/>
            <person name="Husnik F."/>
            <person name="Tashyreva D."/>
            <person name="Prokopchuk G."/>
            <person name="Horak A."/>
            <person name="Kwong W.K."/>
            <person name="Lukes J."/>
            <person name="Keeling P.J."/>
        </authorList>
    </citation>
    <scope>NUCLEOTIDE SEQUENCE [LARGE SCALE GENOMIC DNA]</scope>
    <source>
        <strain evidence="11">1604HC</strain>
    </source>
</reference>
<organism evidence="11 12">
    <name type="scientific">Candidatus Nesciobacter abundans</name>
    <dbReference type="NCBI Taxonomy" id="2601668"/>
    <lineage>
        <taxon>Bacteria</taxon>
        <taxon>Pseudomonadati</taxon>
        <taxon>Pseudomonadota</taxon>
        <taxon>Alphaproteobacteria</taxon>
        <taxon>Holosporales</taxon>
        <taxon>Holosporaceae</taxon>
        <taxon>Candidatus Nesciobacter</taxon>
    </lineage>
</organism>
<dbReference type="RefSeq" id="WP_148971974.1">
    <property type="nucleotide sequence ID" value="NZ_CP043314.1"/>
</dbReference>
<evidence type="ECO:0000256" key="4">
    <source>
        <dbReference type="ARBA" id="ARBA00022679"/>
    </source>
</evidence>
<dbReference type="PANTHER" id="PTHR43586:SF8">
    <property type="entry name" value="CYSTEINE DESULFURASE 1, CHLOROPLASTIC"/>
    <property type="match status" value="1"/>
</dbReference>
<evidence type="ECO:0000256" key="8">
    <source>
        <dbReference type="RuleBase" id="RU004506"/>
    </source>
</evidence>
<evidence type="ECO:0000256" key="1">
    <source>
        <dbReference type="ARBA" id="ARBA00001933"/>
    </source>
</evidence>
<dbReference type="InterPro" id="IPR020578">
    <property type="entry name" value="Aminotrans_V_PyrdxlP_BS"/>
</dbReference>
<dbReference type="Proteomes" id="UP000324924">
    <property type="component" value="Chromosome"/>
</dbReference>
<keyword evidence="5 8" id="KW-0663">Pyridoxal phosphate</keyword>
<keyword evidence="4 8" id="KW-0808">Transferase</keyword>
<comment type="cofactor">
    <cofactor evidence="1 7">
        <name>pyridoxal 5'-phosphate</name>
        <dbReference type="ChEBI" id="CHEBI:597326"/>
    </cofactor>
</comment>
<feature type="domain" description="Aminotransferase class V" evidence="10">
    <location>
        <begin position="176"/>
        <end position="542"/>
    </location>
</feature>
<comment type="function">
    <text evidence="8">Catalyzes the removal of elemental sulfur and selenium atoms from L-cysteine, L-cystine, L-selenocysteine, and L-selenocystine to produce L-alanine.</text>
</comment>
<comment type="catalytic activity">
    <reaction evidence="6 8">
        <text>(sulfur carrier)-H + L-cysteine = (sulfur carrier)-SH + L-alanine</text>
        <dbReference type="Rhea" id="RHEA:43892"/>
        <dbReference type="Rhea" id="RHEA-COMP:14737"/>
        <dbReference type="Rhea" id="RHEA-COMP:14739"/>
        <dbReference type="ChEBI" id="CHEBI:29917"/>
        <dbReference type="ChEBI" id="CHEBI:35235"/>
        <dbReference type="ChEBI" id="CHEBI:57972"/>
        <dbReference type="ChEBI" id="CHEBI:64428"/>
        <dbReference type="EC" id="2.8.1.7"/>
    </reaction>
</comment>
<dbReference type="InterPro" id="IPR015422">
    <property type="entry name" value="PyrdxlP-dep_Trfase_small"/>
</dbReference>
<evidence type="ECO:0000256" key="6">
    <source>
        <dbReference type="ARBA" id="ARBA00050776"/>
    </source>
</evidence>
<proteinExistence type="inferred from homology"/>
<evidence type="ECO:0000256" key="2">
    <source>
        <dbReference type="ARBA" id="ARBA00010447"/>
    </source>
</evidence>
<dbReference type="KEGG" id="nabu:FZC36_00110"/>
<dbReference type="InterPro" id="IPR010970">
    <property type="entry name" value="Cys_dSase_SufS"/>
</dbReference>
<evidence type="ECO:0000313" key="12">
    <source>
        <dbReference type="Proteomes" id="UP000324924"/>
    </source>
</evidence>
<evidence type="ECO:0000256" key="5">
    <source>
        <dbReference type="ARBA" id="ARBA00022898"/>
    </source>
</evidence>
<dbReference type="InterPro" id="IPR015424">
    <property type="entry name" value="PyrdxlP-dep_Trfase"/>
</dbReference>
<dbReference type="PANTHER" id="PTHR43586">
    <property type="entry name" value="CYSTEINE DESULFURASE"/>
    <property type="match status" value="1"/>
</dbReference>
<feature type="region of interest" description="Disordered" evidence="9">
    <location>
        <begin position="122"/>
        <end position="144"/>
    </location>
</feature>